<dbReference type="FunFam" id="3.30.740.10:FF:000004">
    <property type="entry name" value="Dynein light chain"/>
    <property type="match status" value="1"/>
</dbReference>
<dbReference type="GO" id="GO:0005868">
    <property type="term" value="C:cytoplasmic dynein complex"/>
    <property type="evidence" value="ECO:0007669"/>
    <property type="project" value="TreeGrafter"/>
</dbReference>
<dbReference type="AlphaFoldDB" id="A0A5N6PPN5"/>
<dbReference type="PANTHER" id="PTHR11886">
    <property type="entry name" value="DYNEIN LIGHT CHAIN"/>
    <property type="match status" value="1"/>
</dbReference>
<dbReference type="GO" id="GO:0007017">
    <property type="term" value="P:microtubule-based process"/>
    <property type="evidence" value="ECO:0007669"/>
    <property type="project" value="InterPro"/>
</dbReference>
<protein>
    <recommendedName>
        <fullName evidence="1">Dynein light chain</fullName>
    </recommendedName>
</protein>
<dbReference type="Proteomes" id="UP000326396">
    <property type="component" value="Linkage Group LG11"/>
</dbReference>
<keyword evidence="1" id="KW-0493">Microtubule</keyword>
<comment type="similarity">
    <text evidence="1">Belongs to the dynein light chain family.</text>
</comment>
<dbReference type="GO" id="GO:0005874">
    <property type="term" value="C:microtubule"/>
    <property type="evidence" value="ECO:0007669"/>
    <property type="project" value="UniProtKB-KW"/>
</dbReference>
<dbReference type="PANTHER" id="PTHR11886:SF94">
    <property type="entry name" value="DYNEIN LIGHT CHAIN"/>
    <property type="match status" value="1"/>
</dbReference>
<proteinExistence type="inferred from homology"/>
<sequence>MLEGKAYVKDTDMVLKMQVHAMDSASQALDLYDVVDCTSIAAYIKKEFDKVYGGGWQCVVGSNFSSFFTHSKGSFIYFSLETLNFLIFKGAPY</sequence>
<keyword evidence="1" id="KW-0963">Cytoplasm</keyword>
<evidence type="ECO:0000313" key="2">
    <source>
        <dbReference type="EMBL" id="KAD6795117.1"/>
    </source>
</evidence>
<keyword evidence="1" id="KW-0505">Motor protein</keyword>
<dbReference type="GO" id="GO:0045505">
    <property type="term" value="F:dynein intermediate chain binding"/>
    <property type="evidence" value="ECO:0007669"/>
    <property type="project" value="TreeGrafter"/>
</dbReference>
<comment type="subcellular location">
    <subcellularLocation>
        <location evidence="1">Cytoplasm</location>
        <location evidence="1">Cytoskeleton</location>
    </subcellularLocation>
</comment>
<dbReference type="Pfam" id="PF01221">
    <property type="entry name" value="Dynein_light"/>
    <property type="match status" value="1"/>
</dbReference>
<organism evidence="2 3">
    <name type="scientific">Mikania micrantha</name>
    <name type="common">bitter vine</name>
    <dbReference type="NCBI Taxonomy" id="192012"/>
    <lineage>
        <taxon>Eukaryota</taxon>
        <taxon>Viridiplantae</taxon>
        <taxon>Streptophyta</taxon>
        <taxon>Embryophyta</taxon>
        <taxon>Tracheophyta</taxon>
        <taxon>Spermatophyta</taxon>
        <taxon>Magnoliopsida</taxon>
        <taxon>eudicotyledons</taxon>
        <taxon>Gunneridae</taxon>
        <taxon>Pentapetalae</taxon>
        <taxon>asterids</taxon>
        <taxon>campanulids</taxon>
        <taxon>Asterales</taxon>
        <taxon>Asteraceae</taxon>
        <taxon>Asteroideae</taxon>
        <taxon>Heliantheae alliance</taxon>
        <taxon>Eupatorieae</taxon>
        <taxon>Mikania</taxon>
    </lineage>
</organism>
<reference evidence="2 3" key="1">
    <citation type="submission" date="2019-05" db="EMBL/GenBank/DDBJ databases">
        <title>Mikania micrantha, genome provides insights into the molecular mechanism of rapid growth.</title>
        <authorList>
            <person name="Liu B."/>
        </authorList>
    </citation>
    <scope>NUCLEOTIDE SEQUENCE [LARGE SCALE GENOMIC DNA]</scope>
    <source>
        <strain evidence="2">NLD-2019</strain>
        <tissue evidence="2">Leaf</tissue>
    </source>
</reference>
<name>A0A5N6PPN5_9ASTR</name>
<dbReference type="Gene3D" id="3.30.740.10">
    <property type="entry name" value="Protein Inhibitor Of Neuronal Nitric Oxide Synthase"/>
    <property type="match status" value="1"/>
</dbReference>
<evidence type="ECO:0000256" key="1">
    <source>
        <dbReference type="RuleBase" id="RU365010"/>
    </source>
</evidence>
<comment type="caution">
    <text evidence="2">The sequence shown here is derived from an EMBL/GenBank/DDBJ whole genome shotgun (WGS) entry which is preliminary data.</text>
</comment>
<keyword evidence="1" id="KW-0243">Dynein</keyword>
<evidence type="ECO:0000313" key="3">
    <source>
        <dbReference type="Proteomes" id="UP000326396"/>
    </source>
</evidence>
<accession>A0A5N6PPN5</accession>
<gene>
    <name evidence="2" type="ORF">E3N88_06013</name>
</gene>
<dbReference type="SMART" id="SM01375">
    <property type="entry name" value="Dynein_light"/>
    <property type="match status" value="1"/>
</dbReference>
<dbReference type="InterPro" id="IPR001372">
    <property type="entry name" value="Dynein_light_chain_typ-1/2"/>
</dbReference>
<dbReference type="SUPFAM" id="SSF54648">
    <property type="entry name" value="DLC"/>
    <property type="match status" value="1"/>
</dbReference>
<dbReference type="EMBL" id="SZYD01000003">
    <property type="protein sequence ID" value="KAD6795117.1"/>
    <property type="molecule type" value="Genomic_DNA"/>
</dbReference>
<keyword evidence="3" id="KW-1185">Reference proteome</keyword>
<dbReference type="InterPro" id="IPR037177">
    <property type="entry name" value="DLC_sf"/>
</dbReference>
<dbReference type="OrthoDB" id="10033309at2759"/>
<keyword evidence="1" id="KW-0206">Cytoskeleton</keyword>